<keyword evidence="3" id="KW-1185">Reference proteome</keyword>
<dbReference type="RefSeq" id="XP_009169057.1">
    <property type="nucleotide sequence ID" value="XM_009170793.1"/>
</dbReference>
<evidence type="ECO:0000256" key="1">
    <source>
        <dbReference type="SAM" id="MobiDB-lite"/>
    </source>
</evidence>
<evidence type="ECO:0000313" key="2">
    <source>
        <dbReference type="EMBL" id="KER27186.1"/>
    </source>
</evidence>
<dbReference type="AlphaFoldDB" id="A0A074ZJN4"/>
<feature type="region of interest" description="Disordered" evidence="1">
    <location>
        <begin position="16"/>
        <end position="36"/>
    </location>
</feature>
<evidence type="ECO:0000313" key="3">
    <source>
        <dbReference type="Proteomes" id="UP000054324"/>
    </source>
</evidence>
<proteinExistence type="predicted"/>
<name>A0A074ZJN4_OPIVI</name>
<accession>A0A074ZJN4</accession>
<protein>
    <submittedName>
        <fullName evidence="2">Uncharacterized protein</fullName>
    </submittedName>
</protein>
<dbReference type="KEGG" id="ovi:T265_05720"/>
<sequence length="96" mass="11370">MSPQTLTKRLQIRCQARRTHQQPPDQSPHMFNTDPPLPYNHDLFESIIVKKRIKVDGGGNYRNFPWLAFDRSYRAHHHQRQHDISAQHQCFTAVQP</sequence>
<gene>
    <name evidence="2" type="ORF">T265_05720</name>
</gene>
<reference evidence="2 3" key="1">
    <citation type="submission" date="2013-11" db="EMBL/GenBank/DDBJ databases">
        <title>Opisthorchis viverrini - life in the bile duct.</title>
        <authorList>
            <person name="Young N.D."/>
            <person name="Nagarajan N."/>
            <person name="Lin S.J."/>
            <person name="Korhonen P.K."/>
            <person name="Jex A.R."/>
            <person name="Hall R.S."/>
            <person name="Safavi-Hemami H."/>
            <person name="Kaewkong W."/>
            <person name="Bertrand D."/>
            <person name="Gao S."/>
            <person name="Seet Q."/>
            <person name="Wongkham S."/>
            <person name="Teh B.T."/>
            <person name="Wongkham C."/>
            <person name="Intapan P.M."/>
            <person name="Maleewong W."/>
            <person name="Yang X."/>
            <person name="Hu M."/>
            <person name="Wang Z."/>
            <person name="Hofmann A."/>
            <person name="Sternberg P.W."/>
            <person name="Tan P."/>
            <person name="Wang J."/>
            <person name="Gasser R.B."/>
        </authorList>
    </citation>
    <scope>NUCLEOTIDE SEQUENCE [LARGE SCALE GENOMIC DNA]</scope>
</reference>
<dbReference type="EMBL" id="KL596729">
    <property type="protein sequence ID" value="KER27186.1"/>
    <property type="molecule type" value="Genomic_DNA"/>
</dbReference>
<dbReference type="CTD" id="20319902"/>
<dbReference type="GeneID" id="20319902"/>
<organism evidence="2 3">
    <name type="scientific">Opisthorchis viverrini</name>
    <name type="common">Southeast Asian liver fluke</name>
    <dbReference type="NCBI Taxonomy" id="6198"/>
    <lineage>
        <taxon>Eukaryota</taxon>
        <taxon>Metazoa</taxon>
        <taxon>Spiralia</taxon>
        <taxon>Lophotrochozoa</taxon>
        <taxon>Platyhelminthes</taxon>
        <taxon>Trematoda</taxon>
        <taxon>Digenea</taxon>
        <taxon>Opisthorchiida</taxon>
        <taxon>Opisthorchiata</taxon>
        <taxon>Opisthorchiidae</taxon>
        <taxon>Opisthorchis</taxon>
    </lineage>
</organism>
<dbReference type="Proteomes" id="UP000054324">
    <property type="component" value="Unassembled WGS sequence"/>
</dbReference>